<name>A0A5E5BHB8_9BURK</name>
<dbReference type="SUPFAM" id="SSF48452">
    <property type="entry name" value="TPR-like"/>
    <property type="match status" value="1"/>
</dbReference>
<sequence>MSDHFVLSVRGYAVPLVSPKRQDAIKAALRTVDFTRAPSVDAAHRQITHMGALDRLCDRWFHDSHKTEALEVLASLILQRLYDEREQNGAPPPGDRQRAYIKLAQWLSELGKATLLQSDAANLPDNEFTKFLGEADWRSLAGQVRLDGTVKLESAAQRPSYGAAADSFAAAAAVHANAGRWAQAAKERWRAADLYLEAGLNIKAAEAFGQAADDYAKADPSGWQTPSQTVQQACRAAAVAWKFVVRECLSAETREEAYRNAVASYERGGMFASVACTYREIAAGYKDEDEGAAQYELAAANYCLAAAAEERGKDPRAAASDYRKAAGLLRVLYGMHGESRVAVQVGDMYLKAAKAHEAAGQDLRAADAATQAVVYLSVGCQDKAAADAYETAGAADVRAGRLEQGAFSYWQAALIRKEMGLNDSAGEAFTAAGDALLKANMHDRAIEAHQQAEAVYRSADMHAAAEAAGVAAQGVAAERIKYKEAEAARAPAERIRQEEAEAAPVAAPLLDLKGFILQLRPDRATAKQINATLAAHLPALASEHGLDADGRSLRMDEKADFVTGEDFDERLDQRWLLLYRGGNVWDVVTWQAIVDILSRSAPGKEPERLNPFLRRAMQVEDVCQGAKFWEILSKMTVPQKRQEVPSQ</sequence>
<gene>
    <name evidence="1" type="ORF">PSP31121_05317</name>
</gene>
<accession>A0A5E5BHB8</accession>
<reference evidence="1 2" key="1">
    <citation type="submission" date="2019-08" db="EMBL/GenBank/DDBJ databases">
        <authorList>
            <person name="Peeters C."/>
        </authorList>
    </citation>
    <scope>NUCLEOTIDE SEQUENCE [LARGE SCALE GENOMIC DNA]</scope>
    <source>
        <strain evidence="1 2">LMG 31121</strain>
    </source>
</reference>
<proteinExistence type="predicted"/>
<dbReference type="EMBL" id="CABPSR010000029">
    <property type="protein sequence ID" value="VVE85591.1"/>
    <property type="molecule type" value="Genomic_DNA"/>
</dbReference>
<evidence type="ECO:0000313" key="1">
    <source>
        <dbReference type="EMBL" id="VVE85591.1"/>
    </source>
</evidence>
<dbReference type="RefSeq" id="WP_150811400.1">
    <property type="nucleotide sequence ID" value="NZ_CABPSR010000029.1"/>
</dbReference>
<organism evidence="1 2">
    <name type="scientific">Pandoraea sputorum</name>
    <dbReference type="NCBI Taxonomy" id="93222"/>
    <lineage>
        <taxon>Bacteria</taxon>
        <taxon>Pseudomonadati</taxon>
        <taxon>Pseudomonadota</taxon>
        <taxon>Betaproteobacteria</taxon>
        <taxon>Burkholderiales</taxon>
        <taxon>Burkholderiaceae</taxon>
        <taxon>Pandoraea</taxon>
    </lineage>
</organism>
<evidence type="ECO:0000313" key="2">
    <source>
        <dbReference type="Proteomes" id="UP000335538"/>
    </source>
</evidence>
<dbReference type="AlphaFoldDB" id="A0A5E5BHB8"/>
<dbReference type="Proteomes" id="UP000335538">
    <property type="component" value="Unassembled WGS sequence"/>
</dbReference>
<protein>
    <submittedName>
        <fullName evidence="1">Uncharacterized protein</fullName>
    </submittedName>
</protein>
<dbReference type="InterPro" id="IPR011990">
    <property type="entry name" value="TPR-like_helical_dom_sf"/>
</dbReference>